<evidence type="ECO:0000313" key="3">
    <source>
        <dbReference type="Proteomes" id="UP000317496"/>
    </source>
</evidence>
<sequence>MNRKERRAQKKSGGGGGPVRQVPAARSNASAISDMLLGLGGVQKVVPAETPVAAAVDPVHSALAQLRLGETLATKLDRLQVSLATTPNSESLLYQVARLQVRLDRRADALITYRRMLALDPGHAEARHMVAVLAGEVPEKANEAYVAALFDAFADSFDEKLVGWLDYCAPQHVAVAVRAALGEGKVAARGIDLGCGTGLLAPELRGLVKHLDGVDLSPKMVEKARARKMYDALTVGEIVAELGKHHGGYDLVAAADVLSYFGDLRALFDAVRAALPDDGLFVATVEKGVGARYQAGKSGRYQHGEAYLRKRAAEAGFVVLSLEEIELRKEENRPVVGYVFALRAQETPESQSAKLSATSLDDLVAGLTAPQAAAVAAAAQRMIGKGFSIGWAIDLGGCLAPQAADLRTLAQHLDMVSEDPARSRRAFETGLYDDCDSDAVIAFLENRPDHYDLIMSADPAIVRADPAAFFSAVKIALALAGVFIGVFGGNADALGEAAKAEGLFLLATEPLPDGSVCLIAES</sequence>
<keyword evidence="2" id="KW-0808">Transferase</keyword>
<dbReference type="Pfam" id="PF13489">
    <property type="entry name" value="Methyltransf_23"/>
    <property type="match status" value="1"/>
</dbReference>
<dbReference type="SUPFAM" id="SSF48452">
    <property type="entry name" value="TPR-like"/>
    <property type="match status" value="1"/>
</dbReference>
<dbReference type="InterPro" id="IPR011990">
    <property type="entry name" value="TPR-like_helical_dom_sf"/>
</dbReference>
<dbReference type="Gene3D" id="3.40.50.150">
    <property type="entry name" value="Vaccinia Virus protein VP39"/>
    <property type="match status" value="1"/>
</dbReference>
<dbReference type="Proteomes" id="UP000317496">
    <property type="component" value="Chromosome"/>
</dbReference>
<dbReference type="GO" id="GO:0032259">
    <property type="term" value="P:methylation"/>
    <property type="evidence" value="ECO:0007669"/>
    <property type="project" value="UniProtKB-KW"/>
</dbReference>
<protein>
    <submittedName>
        <fullName evidence="2">Methyltransferase domain-containing protein</fullName>
    </submittedName>
</protein>
<dbReference type="RefSeq" id="WP_144068870.1">
    <property type="nucleotide sequence ID" value="NZ_CP041636.1"/>
</dbReference>
<evidence type="ECO:0000313" key="2">
    <source>
        <dbReference type="EMBL" id="QDO97889.1"/>
    </source>
</evidence>
<dbReference type="AlphaFoldDB" id="A0A516H289"/>
<keyword evidence="2" id="KW-0489">Methyltransferase</keyword>
<dbReference type="GO" id="GO:0008168">
    <property type="term" value="F:methyltransferase activity"/>
    <property type="evidence" value="ECO:0007669"/>
    <property type="project" value="UniProtKB-KW"/>
</dbReference>
<proteinExistence type="predicted"/>
<evidence type="ECO:0000256" key="1">
    <source>
        <dbReference type="SAM" id="MobiDB-lite"/>
    </source>
</evidence>
<accession>A0A516H289</accession>
<keyword evidence="3" id="KW-1185">Reference proteome</keyword>
<gene>
    <name evidence="2" type="ORF">FNB15_11705</name>
</gene>
<dbReference type="KEGG" id="fer:FNB15_11705"/>
<dbReference type="Gene3D" id="1.25.40.10">
    <property type="entry name" value="Tetratricopeptide repeat domain"/>
    <property type="match status" value="1"/>
</dbReference>
<dbReference type="OrthoDB" id="465636at2"/>
<dbReference type="PANTHER" id="PTHR43861">
    <property type="entry name" value="TRANS-ACONITATE 2-METHYLTRANSFERASE-RELATED"/>
    <property type="match status" value="1"/>
</dbReference>
<dbReference type="SUPFAM" id="SSF53335">
    <property type="entry name" value="S-adenosyl-L-methionine-dependent methyltransferases"/>
    <property type="match status" value="1"/>
</dbReference>
<organism evidence="2 3">
    <name type="scientific">Ferrovibrio terrae</name>
    <dbReference type="NCBI Taxonomy" id="2594003"/>
    <lineage>
        <taxon>Bacteria</taxon>
        <taxon>Pseudomonadati</taxon>
        <taxon>Pseudomonadota</taxon>
        <taxon>Alphaproteobacteria</taxon>
        <taxon>Rhodospirillales</taxon>
        <taxon>Rhodospirillaceae</taxon>
        <taxon>Ferrovibrio</taxon>
    </lineage>
</organism>
<dbReference type="EMBL" id="CP041636">
    <property type="protein sequence ID" value="QDO97889.1"/>
    <property type="molecule type" value="Genomic_DNA"/>
</dbReference>
<dbReference type="CDD" id="cd02440">
    <property type="entry name" value="AdoMet_MTases"/>
    <property type="match status" value="1"/>
</dbReference>
<feature type="compositionally biased region" description="Basic residues" evidence="1">
    <location>
        <begin position="1"/>
        <end position="10"/>
    </location>
</feature>
<reference evidence="2 3" key="1">
    <citation type="submission" date="2019-07" db="EMBL/GenBank/DDBJ databases">
        <title>Genome sequencing for Ferrovibrio sp. K5.</title>
        <authorList>
            <person name="Park S.-J."/>
        </authorList>
    </citation>
    <scope>NUCLEOTIDE SEQUENCE [LARGE SCALE GENOMIC DNA]</scope>
    <source>
        <strain evidence="2 3">K5</strain>
    </source>
</reference>
<feature type="region of interest" description="Disordered" evidence="1">
    <location>
        <begin position="1"/>
        <end position="23"/>
    </location>
</feature>
<dbReference type="InterPro" id="IPR029063">
    <property type="entry name" value="SAM-dependent_MTases_sf"/>
</dbReference>
<name>A0A516H289_9PROT</name>